<evidence type="ECO:0000313" key="1">
    <source>
        <dbReference type="EMBL" id="KAJ7639599.1"/>
    </source>
</evidence>
<dbReference type="EMBL" id="JARKIE010000440">
    <property type="protein sequence ID" value="KAJ7639599.1"/>
    <property type="molecule type" value="Genomic_DNA"/>
</dbReference>
<sequence>MSILKTWPLGPAPARRHTALLKSVDPKVSALFCPGGRAPNLENCAIREICEFLDTHAQTPACSPPTRRSAASNDGIVAVGCTCNRVQNTHERAAQFVLGHPNSPSAVWPLGDVSKRSQETPAMVPNRFYLQRGSTPQPGLNVPATVEHGVFSPAHGCKRRGSD</sequence>
<dbReference type="AlphaFoldDB" id="A0AAD7FS20"/>
<proteinExistence type="predicted"/>
<protein>
    <submittedName>
        <fullName evidence="1">Uncharacterized protein</fullName>
    </submittedName>
</protein>
<accession>A0AAD7FS20</accession>
<keyword evidence="2" id="KW-1185">Reference proteome</keyword>
<organism evidence="1 2">
    <name type="scientific">Mycena rosella</name>
    <name type="common">Pink bonnet</name>
    <name type="synonym">Agaricus rosellus</name>
    <dbReference type="NCBI Taxonomy" id="1033263"/>
    <lineage>
        <taxon>Eukaryota</taxon>
        <taxon>Fungi</taxon>
        <taxon>Dikarya</taxon>
        <taxon>Basidiomycota</taxon>
        <taxon>Agaricomycotina</taxon>
        <taxon>Agaricomycetes</taxon>
        <taxon>Agaricomycetidae</taxon>
        <taxon>Agaricales</taxon>
        <taxon>Marasmiineae</taxon>
        <taxon>Mycenaceae</taxon>
        <taxon>Mycena</taxon>
    </lineage>
</organism>
<comment type="caution">
    <text evidence="1">The sequence shown here is derived from an EMBL/GenBank/DDBJ whole genome shotgun (WGS) entry which is preliminary data.</text>
</comment>
<evidence type="ECO:0000313" key="2">
    <source>
        <dbReference type="Proteomes" id="UP001221757"/>
    </source>
</evidence>
<name>A0AAD7FS20_MYCRO</name>
<reference evidence="1" key="1">
    <citation type="submission" date="2023-03" db="EMBL/GenBank/DDBJ databases">
        <title>Massive genome expansion in bonnet fungi (Mycena s.s.) driven by repeated elements and novel gene families across ecological guilds.</title>
        <authorList>
            <consortium name="Lawrence Berkeley National Laboratory"/>
            <person name="Harder C.B."/>
            <person name="Miyauchi S."/>
            <person name="Viragh M."/>
            <person name="Kuo A."/>
            <person name="Thoen E."/>
            <person name="Andreopoulos B."/>
            <person name="Lu D."/>
            <person name="Skrede I."/>
            <person name="Drula E."/>
            <person name="Henrissat B."/>
            <person name="Morin E."/>
            <person name="Kohler A."/>
            <person name="Barry K."/>
            <person name="LaButti K."/>
            <person name="Morin E."/>
            <person name="Salamov A."/>
            <person name="Lipzen A."/>
            <person name="Mereny Z."/>
            <person name="Hegedus B."/>
            <person name="Baldrian P."/>
            <person name="Stursova M."/>
            <person name="Weitz H."/>
            <person name="Taylor A."/>
            <person name="Grigoriev I.V."/>
            <person name="Nagy L.G."/>
            <person name="Martin F."/>
            <person name="Kauserud H."/>
        </authorList>
    </citation>
    <scope>NUCLEOTIDE SEQUENCE</scope>
    <source>
        <strain evidence="1">CBHHK067</strain>
    </source>
</reference>
<dbReference type="Proteomes" id="UP001221757">
    <property type="component" value="Unassembled WGS sequence"/>
</dbReference>
<gene>
    <name evidence="1" type="ORF">B0H17DRAFT_1149200</name>
</gene>